<evidence type="ECO:0000313" key="2">
    <source>
        <dbReference type="EMBL" id="KAE8971434.1"/>
    </source>
</evidence>
<dbReference type="OrthoDB" id="127841at2759"/>
<dbReference type="EMBL" id="QXGE01003555">
    <property type="protein sequence ID" value="KAE9274485.1"/>
    <property type="molecule type" value="Genomic_DNA"/>
</dbReference>
<evidence type="ECO:0000313" key="3">
    <source>
        <dbReference type="EMBL" id="KAE9065422.1"/>
    </source>
</evidence>
<dbReference type="AlphaFoldDB" id="A0A6A3DK88"/>
<dbReference type="EMBL" id="QXGA01003934">
    <property type="protein sequence ID" value="KAE9077831.1"/>
    <property type="molecule type" value="Genomic_DNA"/>
</dbReference>
<evidence type="ECO:0000313" key="9">
    <source>
        <dbReference type="Proteomes" id="UP000433483"/>
    </source>
</evidence>
<evidence type="ECO:0000313" key="7">
    <source>
        <dbReference type="EMBL" id="KAE9274485.1"/>
    </source>
</evidence>
<dbReference type="Proteomes" id="UP000437068">
    <property type="component" value="Unassembled WGS sequence"/>
</dbReference>
<dbReference type="EMBL" id="QXGF01003881">
    <property type="protein sequence ID" value="KAE8920676.1"/>
    <property type="molecule type" value="Genomic_DNA"/>
</dbReference>
<evidence type="ECO:0000313" key="10">
    <source>
        <dbReference type="Proteomes" id="UP000437068"/>
    </source>
</evidence>
<evidence type="ECO:0000313" key="11">
    <source>
        <dbReference type="Proteomes" id="UP000440367"/>
    </source>
</evidence>
<evidence type="ECO:0000313" key="4">
    <source>
        <dbReference type="EMBL" id="KAE9077831.1"/>
    </source>
</evidence>
<organism evidence="1 8">
    <name type="scientific">Phytophthora fragariae</name>
    <dbReference type="NCBI Taxonomy" id="53985"/>
    <lineage>
        <taxon>Eukaryota</taxon>
        <taxon>Sar</taxon>
        <taxon>Stramenopiles</taxon>
        <taxon>Oomycota</taxon>
        <taxon>Peronosporomycetes</taxon>
        <taxon>Peronosporales</taxon>
        <taxon>Peronosporaceae</taxon>
        <taxon>Phytophthora</taxon>
    </lineage>
</organism>
<evidence type="ECO:0000313" key="13">
    <source>
        <dbReference type="Proteomes" id="UP000441208"/>
    </source>
</evidence>
<dbReference type="EMBL" id="QXFW01003335">
    <property type="protein sequence ID" value="KAE8971434.1"/>
    <property type="molecule type" value="Genomic_DNA"/>
</dbReference>
<reference evidence="8 9" key="1">
    <citation type="submission" date="2018-08" db="EMBL/GenBank/DDBJ databases">
        <title>Genomic investigation of the strawberry pathogen Phytophthora fragariae indicates pathogenicity is determined by transcriptional variation in three key races.</title>
        <authorList>
            <person name="Adams T.M."/>
            <person name="Armitage A.D."/>
            <person name="Sobczyk M.K."/>
            <person name="Bates H.J."/>
            <person name="Dunwell J.M."/>
            <person name="Nellist C.F."/>
            <person name="Harrison R.J."/>
        </authorList>
    </citation>
    <scope>NUCLEOTIDE SEQUENCE [LARGE SCALE GENOMIC DNA]</scope>
    <source>
        <strain evidence="7 10">A4</strain>
        <strain evidence="6 11">BC-1</strain>
        <strain evidence="5 9">NOV-27</strain>
        <strain evidence="4 12">NOV-5</strain>
        <strain evidence="3 13">NOV-71</strain>
        <strain evidence="1 8">NOV-9</strain>
        <strain evidence="2 14">SCRP245</strain>
    </source>
</reference>
<gene>
    <name evidence="7" type="ORF">PF001_g27042</name>
    <name evidence="6" type="ORF">PF002_g22261</name>
    <name evidence="5" type="ORF">PF005_g30432</name>
    <name evidence="4" type="ORF">PF006_g27845</name>
    <name evidence="3" type="ORF">PF007_g28845</name>
    <name evidence="1" type="ORF">PF009_g29035</name>
    <name evidence="2" type="ORF">PF011_g26033</name>
</gene>
<dbReference type="EMBL" id="QXGD01001791">
    <property type="protein sequence ID" value="KAE9199035.1"/>
    <property type="molecule type" value="Genomic_DNA"/>
</dbReference>
<evidence type="ECO:0000313" key="14">
    <source>
        <dbReference type="Proteomes" id="UP000460718"/>
    </source>
</evidence>
<keyword evidence="9" id="KW-1185">Reference proteome</keyword>
<evidence type="ECO:0000313" key="6">
    <source>
        <dbReference type="EMBL" id="KAE9199035.1"/>
    </source>
</evidence>
<accession>A0A6A3DK88</accession>
<dbReference type="Proteomes" id="UP000433483">
    <property type="component" value="Unassembled WGS sequence"/>
</dbReference>
<protein>
    <submittedName>
        <fullName evidence="1">Uncharacterized protein</fullName>
    </submittedName>
</protein>
<dbReference type="EMBL" id="QXFZ01004168">
    <property type="protein sequence ID" value="KAE9065422.1"/>
    <property type="molecule type" value="Genomic_DNA"/>
</dbReference>
<proteinExistence type="predicted"/>
<dbReference type="Proteomes" id="UP000441208">
    <property type="component" value="Unassembled WGS sequence"/>
</dbReference>
<dbReference type="Proteomes" id="UP000440732">
    <property type="component" value="Unassembled WGS sequence"/>
</dbReference>
<dbReference type="Proteomes" id="UP000460718">
    <property type="component" value="Unassembled WGS sequence"/>
</dbReference>
<dbReference type="Proteomes" id="UP000429523">
    <property type="component" value="Unassembled WGS sequence"/>
</dbReference>
<evidence type="ECO:0000313" key="12">
    <source>
        <dbReference type="Proteomes" id="UP000440732"/>
    </source>
</evidence>
<dbReference type="EMBL" id="QXGB01005297">
    <property type="protein sequence ID" value="KAE9163467.1"/>
    <property type="molecule type" value="Genomic_DNA"/>
</dbReference>
<sequence>MHVRERFATTGYVVFYGAVHDDTINVWRSIARQTDGWFYDEMNDGFFGFFDYEANMTEERVRVKVVVPDQDARGMSRLLKRFYRTIFPDASAHNWHLIMTPADTEDQPPRREFLTVPLGADIMDTSALSGSIVVATNDDTCFYAYGWKERFALRSNRKLLELSKGDVVLFRGDFILAPVGYDSNNICLHAYLDSPFYERPHDHRPTVVTEIDDTRGIDDPSCIVWNCTFKGTPLSLRRHLNRYHDIRFQRAARHLEP</sequence>
<evidence type="ECO:0000313" key="8">
    <source>
        <dbReference type="Proteomes" id="UP000429523"/>
    </source>
</evidence>
<evidence type="ECO:0000313" key="1">
    <source>
        <dbReference type="EMBL" id="KAE8920676.1"/>
    </source>
</evidence>
<evidence type="ECO:0000313" key="5">
    <source>
        <dbReference type="EMBL" id="KAE9163467.1"/>
    </source>
</evidence>
<dbReference type="Proteomes" id="UP000440367">
    <property type="component" value="Unassembled WGS sequence"/>
</dbReference>
<comment type="caution">
    <text evidence="1">The sequence shown here is derived from an EMBL/GenBank/DDBJ whole genome shotgun (WGS) entry which is preliminary data.</text>
</comment>
<name>A0A6A3DK88_9STRA</name>